<dbReference type="CDD" id="cd00590">
    <property type="entry name" value="RRM_SF"/>
    <property type="match status" value="1"/>
</dbReference>
<dbReference type="Gene3D" id="3.30.70.330">
    <property type="match status" value="1"/>
</dbReference>
<dbReference type="InterPro" id="IPR035979">
    <property type="entry name" value="RBD_domain_sf"/>
</dbReference>
<feature type="non-terminal residue" evidence="4">
    <location>
        <position position="75"/>
    </location>
</feature>
<dbReference type="RefSeq" id="XP_002508997.1">
    <property type="nucleotide sequence ID" value="XM_002508951.1"/>
</dbReference>
<dbReference type="AlphaFoldDB" id="C1FIX7"/>
<organism evidence="4 5">
    <name type="scientific">Micromonas commoda (strain RCC299 / NOUM17 / CCMP2709)</name>
    <name type="common">Picoplanktonic green alga</name>
    <dbReference type="NCBI Taxonomy" id="296587"/>
    <lineage>
        <taxon>Eukaryota</taxon>
        <taxon>Viridiplantae</taxon>
        <taxon>Chlorophyta</taxon>
        <taxon>Mamiellophyceae</taxon>
        <taxon>Mamiellales</taxon>
        <taxon>Mamiellaceae</taxon>
        <taxon>Micromonas</taxon>
    </lineage>
</organism>
<gene>
    <name evidence="4" type="ORF">MICPUN_74800</name>
</gene>
<feature type="non-terminal residue" evidence="4">
    <location>
        <position position="1"/>
    </location>
</feature>
<evidence type="ECO:0000313" key="5">
    <source>
        <dbReference type="Proteomes" id="UP000002009"/>
    </source>
</evidence>
<dbReference type="OrthoDB" id="439808at2759"/>
<sequence>NGEFALYVSNIAWEAGWQDLKDHFKQFGRVVFVDIARDAQTGKSMGRGIVRFDDADSAARAVQFGNGSIFMGRDL</sequence>
<evidence type="ECO:0000256" key="1">
    <source>
        <dbReference type="ARBA" id="ARBA00022884"/>
    </source>
</evidence>
<dbReference type="GO" id="GO:0005634">
    <property type="term" value="C:nucleus"/>
    <property type="evidence" value="ECO:0007669"/>
    <property type="project" value="TreeGrafter"/>
</dbReference>
<dbReference type="EMBL" id="CP001577">
    <property type="protein sequence ID" value="ACO70255.1"/>
    <property type="molecule type" value="Genomic_DNA"/>
</dbReference>
<dbReference type="OMA" id="WEAGWQD"/>
<keyword evidence="5" id="KW-1185">Reference proteome</keyword>
<proteinExistence type="predicted"/>
<dbReference type="PANTHER" id="PTHR23003">
    <property type="entry name" value="RNA RECOGNITION MOTIF RRM DOMAIN CONTAINING PROTEIN"/>
    <property type="match status" value="1"/>
</dbReference>
<reference evidence="4 5" key="1">
    <citation type="journal article" date="2009" name="Science">
        <title>Green evolution and dynamic adaptations revealed by genomes of the marine picoeukaryotes Micromonas.</title>
        <authorList>
            <person name="Worden A.Z."/>
            <person name="Lee J.H."/>
            <person name="Mock T."/>
            <person name="Rouze P."/>
            <person name="Simmons M.P."/>
            <person name="Aerts A.L."/>
            <person name="Allen A.E."/>
            <person name="Cuvelier M.L."/>
            <person name="Derelle E."/>
            <person name="Everett M.V."/>
            <person name="Foulon E."/>
            <person name="Grimwood J."/>
            <person name="Gundlach H."/>
            <person name="Henrissat B."/>
            <person name="Napoli C."/>
            <person name="McDonald S.M."/>
            <person name="Parker M.S."/>
            <person name="Rombauts S."/>
            <person name="Salamov A."/>
            <person name="Von Dassow P."/>
            <person name="Badger J.H."/>
            <person name="Coutinho P.M."/>
            <person name="Demir E."/>
            <person name="Dubchak I."/>
            <person name="Gentemann C."/>
            <person name="Eikrem W."/>
            <person name="Gready J.E."/>
            <person name="John U."/>
            <person name="Lanier W."/>
            <person name="Lindquist E.A."/>
            <person name="Lucas S."/>
            <person name="Mayer K.F."/>
            <person name="Moreau H."/>
            <person name="Not F."/>
            <person name="Otillar R."/>
            <person name="Panaud O."/>
            <person name="Pangilinan J."/>
            <person name="Paulsen I."/>
            <person name="Piegu B."/>
            <person name="Poliakov A."/>
            <person name="Robbens S."/>
            <person name="Schmutz J."/>
            <person name="Toulza E."/>
            <person name="Wyss T."/>
            <person name="Zelensky A."/>
            <person name="Zhou K."/>
            <person name="Armbrust E.V."/>
            <person name="Bhattacharya D."/>
            <person name="Goodenough U.W."/>
            <person name="Van de Peer Y."/>
            <person name="Grigoriev I.V."/>
        </authorList>
    </citation>
    <scope>NUCLEOTIDE SEQUENCE [LARGE SCALE GENOMIC DNA]</scope>
    <source>
        <strain evidence="5">RCC299 / NOUM17</strain>
    </source>
</reference>
<evidence type="ECO:0000259" key="3">
    <source>
        <dbReference type="PROSITE" id="PS50102"/>
    </source>
</evidence>
<accession>C1FIX7</accession>
<dbReference type="InterPro" id="IPR000504">
    <property type="entry name" value="RRM_dom"/>
</dbReference>
<dbReference type="GO" id="GO:0003729">
    <property type="term" value="F:mRNA binding"/>
    <property type="evidence" value="ECO:0007669"/>
    <property type="project" value="TreeGrafter"/>
</dbReference>
<feature type="domain" description="RRM" evidence="3">
    <location>
        <begin position="4"/>
        <end position="75"/>
    </location>
</feature>
<evidence type="ECO:0000256" key="2">
    <source>
        <dbReference type="PROSITE-ProRule" id="PRU00176"/>
    </source>
</evidence>
<dbReference type="Proteomes" id="UP000002009">
    <property type="component" value="Chromosome 12"/>
</dbReference>
<dbReference type="PROSITE" id="PS50102">
    <property type="entry name" value="RRM"/>
    <property type="match status" value="1"/>
</dbReference>
<dbReference type="Pfam" id="PF00076">
    <property type="entry name" value="RRM_1"/>
    <property type="match status" value="1"/>
</dbReference>
<dbReference type="STRING" id="296587.C1FIX7"/>
<dbReference type="KEGG" id="mis:MICPUN_74800"/>
<dbReference type="GeneID" id="8247883"/>
<dbReference type="SMART" id="SM00360">
    <property type="entry name" value="RRM"/>
    <property type="match status" value="1"/>
</dbReference>
<dbReference type="InParanoid" id="C1FIX7"/>
<dbReference type="InterPro" id="IPR050374">
    <property type="entry name" value="RRT5_SRSF_SR"/>
</dbReference>
<name>C1FIX7_MICCC</name>
<dbReference type="SUPFAM" id="SSF54928">
    <property type="entry name" value="RNA-binding domain, RBD"/>
    <property type="match status" value="1"/>
</dbReference>
<dbReference type="GO" id="GO:0005737">
    <property type="term" value="C:cytoplasm"/>
    <property type="evidence" value="ECO:0007669"/>
    <property type="project" value="TreeGrafter"/>
</dbReference>
<keyword evidence="1 2" id="KW-0694">RNA-binding</keyword>
<dbReference type="InterPro" id="IPR012677">
    <property type="entry name" value="Nucleotide-bd_a/b_plait_sf"/>
</dbReference>
<evidence type="ECO:0000313" key="4">
    <source>
        <dbReference type="EMBL" id="ACO70255.1"/>
    </source>
</evidence>
<protein>
    <recommendedName>
        <fullName evidence="3">RRM domain-containing protein</fullName>
    </recommendedName>
</protein>